<feature type="signal peptide" evidence="2">
    <location>
        <begin position="1"/>
        <end position="23"/>
    </location>
</feature>
<keyword evidence="4" id="KW-1185">Reference proteome</keyword>
<name>A0ABT1U2Y9_9GAMM</name>
<reference evidence="3 4" key="1">
    <citation type="submission" date="2022-07" db="EMBL/GenBank/DDBJ databases">
        <title>Methylomonas rivi sp. nov., Methylomonas rosea sp. nov., Methylomonas aureus sp. nov. and Methylomonas subterranea sp. nov., four novel methanotrophs isolated from a freshwater creek and the deep terrestrial subsurface.</title>
        <authorList>
            <person name="Abin C."/>
            <person name="Sankaranarayanan K."/>
            <person name="Garner C."/>
            <person name="Sindelar R."/>
            <person name="Kotary K."/>
            <person name="Garner R."/>
            <person name="Barclay S."/>
            <person name="Lawson P."/>
            <person name="Krumholz L."/>
        </authorList>
    </citation>
    <scope>NUCLEOTIDE SEQUENCE [LARGE SCALE GENOMIC DNA]</scope>
    <source>
        <strain evidence="3 4">WSC-6</strain>
    </source>
</reference>
<sequence>MKTHQAKIIILITLLQAHFAALAEEQAYQPAEYQPKISYAEPEASTPPARAVPETATEQPAPMSEVVSTAAATLEASGPTPKNSVGGEAKAADSAELAVAENPPPSDSNLALFLMAVLAGAAVWFMRQKTSRQHSADVVSGATLGTASASTGVERYLARQQASEKTGVEKYLARQTDSMPATGVSKYLAKRAASGKN</sequence>
<evidence type="ECO:0000256" key="1">
    <source>
        <dbReference type="SAM" id="MobiDB-lite"/>
    </source>
</evidence>
<evidence type="ECO:0000256" key="2">
    <source>
        <dbReference type="SAM" id="SignalP"/>
    </source>
</evidence>
<feature type="chain" id="PRO_5047332703" description="PEP-CTERM protein-sorting domain-containing protein" evidence="2">
    <location>
        <begin position="24"/>
        <end position="197"/>
    </location>
</feature>
<dbReference type="EMBL" id="JANIBK010000024">
    <property type="protein sequence ID" value="MCQ8128170.1"/>
    <property type="molecule type" value="Genomic_DNA"/>
</dbReference>
<comment type="caution">
    <text evidence="3">The sequence shown here is derived from an EMBL/GenBank/DDBJ whole genome shotgun (WGS) entry which is preliminary data.</text>
</comment>
<evidence type="ECO:0008006" key="5">
    <source>
        <dbReference type="Google" id="ProtNLM"/>
    </source>
</evidence>
<proteinExistence type="predicted"/>
<organism evidence="3 4">
    <name type="scientific">Methylomonas rivi</name>
    <dbReference type="NCBI Taxonomy" id="2952226"/>
    <lineage>
        <taxon>Bacteria</taxon>
        <taxon>Pseudomonadati</taxon>
        <taxon>Pseudomonadota</taxon>
        <taxon>Gammaproteobacteria</taxon>
        <taxon>Methylococcales</taxon>
        <taxon>Methylococcaceae</taxon>
        <taxon>Methylomonas</taxon>
    </lineage>
</organism>
<feature type="region of interest" description="Disordered" evidence="1">
    <location>
        <begin position="41"/>
        <end position="63"/>
    </location>
</feature>
<protein>
    <recommendedName>
        <fullName evidence="5">PEP-CTERM protein-sorting domain-containing protein</fullName>
    </recommendedName>
</protein>
<accession>A0ABT1U2Y9</accession>
<evidence type="ECO:0000313" key="4">
    <source>
        <dbReference type="Proteomes" id="UP001524586"/>
    </source>
</evidence>
<evidence type="ECO:0000313" key="3">
    <source>
        <dbReference type="EMBL" id="MCQ8128170.1"/>
    </source>
</evidence>
<gene>
    <name evidence="3" type="ORF">NP596_06835</name>
</gene>
<keyword evidence="2" id="KW-0732">Signal</keyword>
<dbReference type="Proteomes" id="UP001524586">
    <property type="component" value="Unassembled WGS sequence"/>
</dbReference>
<dbReference type="RefSeq" id="WP_256614547.1">
    <property type="nucleotide sequence ID" value="NZ_JANIBK010000024.1"/>
</dbReference>